<keyword evidence="3" id="KW-1185">Reference proteome</keyword>
<protein>
    <submittedName>
        <fullName evidence="2">Hemerythrin HHE cation binding domain-containing protein</fullName>
    </submittedName>
</protein>
<dbReference type="Proteomes" id="UP000183982">
    <property type="component" value="Unassembled WGS sequence"/>
</dbReference>
<feature type="domain" description="Hemerythrin-like" evidence="1">
    <location>
        <begin position="23"/>
        <end position="166"/>
    </location>
</feature>
<name>A0A1M6D5T2_9RHOB</name>
<evidence type="ECO:0000313" key="3">
    <source>
        <dbReference type="Proteomes" id="UP000183982"/>
    </source>
</evidence>
<evidence type="ECO:0000313" key="2">
    <source>
        <dbReference type="EMBL" id="SHI68474.1"/>
    </source>
</evidence>
<evidence type="ECO:0000259" key="1">
    <source>
        <dbReference type="Pfam" id="PF01814"/>
    </source>
</evidence>
<dbReference type="InterPro" id="IPR012312">
    <property type="entry name" value="Hemerythrin-like"/>
</dbReference>
<dbReference type="STRING" id="1470563.SAMN05444000_102234"/>
<accession>A0A1M6D5T2</accession>
<dbReference type="Pfam" id="PF01814">
    <property type="entry name" value="Hemerythrin"/>
    <property type="match status" value="1"/>
</dbReference>
<dbReference type="OrthoDB" id="6077989at2"/>
<proteinExistence type="predicted"/>
<dbReference type="RefSeq" id="WP_083599213.1">
    <property type="nucleotide sequence ID" value="NZ_FQZQ01000002.1"/>
</dbReference>
<sequence length="173" mass="19940">MQILLRDYPREAWPDHPDFAEAIQHWMSAHQMFRRLGQILHQSIEQALENNMDPEQFAGRLGQYGNLLVRNLHGHHGWEDHQFFPELVSADDRFARGLEMLENDHVELDALLHRLTTKANRYLQMLQLSPKDASAELAALSTETGAIGGFLDRHLSDEEDLVVPILLHHKLRG</sequence>
<gene>
    <name evidence="2" type="ORF">SAMN05444000_102234</name>
</gene>
<dbReference type="Gene3D" id="1.20.120.520">
    <property type="entry name" value="nmb1532 protein domain like"/>
    <property type="match status" value="1"/>
</dbReference>
<reference evidence="3" key="1">
    <citation type="submission" date="2016-11" db="EMBL/GenBank/DDBJ databases">
        <authorList>
            <person name="Varghese N."/>
            <person name="Submissions S."/>
        </authorList>
    </citation>
    <scope>NUCLEOTIDE SEQUENCE [LARGE SCALE GENOMIC DNA]</scope>
    <source>
        <strain evidence="3">DSM 100564</strain>
    </source>
</reference>
<organism evidence="2 3">
    <name type="scientific">Shimia gijangensis</name>
    <dbReference type="NCBI Taxonomy" id="1470563"/>
    <lineage>
        <taxon>Bacteria</taxon>
        <taxon>Pseudomonadati</taxon>
        <taxon>Pseudomonadota</taxon>
        <taxon>Alphaproteobacteria</taxon>
        <taxon>Rhodobacterales</taxon>
        <taxon>Roseobacteraceae</taxon>
    </lineage>
</organism>
<dbReference type="EMBL" id="FQZQ01000002">
    <property type="protein sequence ID" value="SHI68474.1"/>
    <property type="molecule type" value="Genomic_DNA"/>
</dbReference>
<dbReference type="AlphaFoldDB" id="A0A1M6D5T2"/>